<feature type="domain" description="Ig-like" evidence="2">
    <location>
        <begin position="33"/>
        <end position="128"/>
    </location>
</feature>
<protein>
    <submittedName>
        <fullName evidence="4">Sialic acid-binding Ig-like lectin 12</fullName>
    </submittedName>
</protein>
<keyword evidence="1" id="KW-1133">Transmembrane helix</keyword>
<name>A0AAJ7UJ70_PETMA</name>
<evidence type="ECO:0000313" key="4">
    <source>
        <dbReference type="RefSeq" id="XP_032835802.1"/>
    </source>
</evidence>
<feature type="domain" description="Ig-like" evidence="2">
    <location>
        <begin position="166"/>
        <end position="251"/>
    </location>
</feature>
<keyword evidence="3" id="KW-1185">Reference proteome</keyword>
<dbReference type="AlphaFoldDB" id="A0AAJ7UJ70"/>
<proteinExistence type="predicted"/>
<dbReference type="GO" id="GO:2001204">
    <property type="term" value="P:regulation of osteoclast development"/>
    <property type="evidence" value="ECO:0007669"/>
    <property type="project" value="TreeGrafter"/>
</dbReference>
<dbReference type="GO" id="GO:0032956">
    <property type="term" value="P:regulation of actin cytoskeleton organization"/>
    <property type="evidence" value="ECO:0007669"/>
    <property type="project" value="TreeGrafter"/>
</dbReference>
<organism evidence="3 4">
    <name type="scientific">Petromyzon marinus</name>
    <name type="common">Sea lamprey</name>
    <dbReference type="NCBI Taxonomy" id="7757"/>
    <lineage>
        <taxon>Eukaryota</taxon>
        <taxon>Metazoa</taxon>
        <taxon>Chordata</taxon>
        <taxon>Craniata</taxon>
        <taxon>Vertebrata</taxon>
        <taxon>Cyclostomata</taxon>
        <taxon>Hyperoartia</taxon>
        <taxon>Petromyzontiformes</taxon>
        <taxon>Petromyzontidae</taxon>
        <taxon>Petromyzon</taxon>
    </lineage>
</organism>
<evidence type="ECO:0000313" key="3">
    <source>
        <dbReference type="Proteomes" id="UP001318040"/>
    </source>
</evidence>
<evidence type="ECO:0000259" key="2">
    <source>
        <dbReference type="PROSITE" id="PS50835"/>
    </source>
</evidence>
<keyword evidence="1" id="KW-0812">Transmembrane</keyword>
<evidence type="ECO:0000256" key="1">
    <source>
        <dbReference type="SAM" id="Phobius"/>
    </source>
</evidence>
<dbReference type="Gene3D" id="2.60.40.10">
    <property type="entry name" value="Immunoglobulins"/>
    <property type="match status" value="2"/>
</dbReference>
<dbReference type="InterPro" id="IPR036179">
    <property type="entry name" value="Ig-like_dom_sf"/>
</dbReference>
<dbReference type="KEGG" id="pmrn:116957642"/>
<gene>
    <name evidence="4" type="primary">LOC116957642</name>
</gene>
<dbReference type="InterPro" id="IPR042836">
    <property type="entry name" value="SIG15"/>
</dbReference>
<dbReference type="PROSITE" id="PS50835">
    <property type="entry name" value="IG_LIKE"/>
    <property type="match status" value="2"/>
</dbReference>
<keyword evidence="1" id="KW-0472">Membrane</keyword>
<dbReference type="InterPro" id="IPR013783">
    <property type="entry name" value="Ig-like_fold"/>
</dbReference>
<dbReference type="SUPFAM" id="SSF48726">
    <property type="entry name" value="Immunoglobulin"/>
    <property type="match status" value="2"/>
</dbReference>
<accession>A0AAJ7UJ70</accession>
<feature type="transmembrane region" description="Helical" evidence="1">
    <location>
        <begin position="312"/>
        <end position="334"/>
    </location>
</feature>
<dbReference type="RefSeq" id="XP_032835802.1">
    <property type="nucleotide sequence ID" value="XM_032979911.1"/>
</dbReference>
<dbReference type="GO" id="GO:0005886">
    <property type="term" value="C:plasma membrane"/>
    <property type="evidence" value="ECO:0007669"/>
    <property type="project" value="TreeGrafter"/>
</dbReference>
<reference evidence="4" key="1">
    <citation type="submission" date="2025-08" db="UniProtKB">
        <authorList>
            <consortium name="RefSeq"/>
        </authorList>
    </citation>
    <scope>IDENTIFICATION</scope>
    <source>
        <tissue evidence="4">Sperm</tissue>
    </source>
</reference>
<dbReference type="SMART" id="SM00406">
    <property type="entry name" value="IGv"/>
    <property type="match status" value="2"/>
</dbReference>
<dbReference type="PANTHER" id="PTHR46942:SF1">
    <property type="entry name" value="SIALIC ACID-BINDING IG-LIKE LECTIN 15"/>
    <property type="match status" value="1"/>
</dbReference>
<dbReference type="PANTHER" id="PTHR46942">
    <property type="entry name" value="SIALIC ACID-BINDING IG-LIKE LECTIN 15"/>
    <property type="match status" value="1"/>
</dbReference>
<dbReference type="InterPro" id="IPR013106">
    <property type="entry name" value="Ig_V-set"/>
</dbReference>
<dbReference type="GO" id="GO:0045124">
    <property type="term" value="P:regulation of bone resorption"/>
    <property type="evidence" value="ECO:0007669"/>
    <property type="project" value="TreeGrafter"/>
</dbReference>
<dbReference type="Proteomes" id="UP001318040">
    <property type="component" value="Chromosome 79"/>
</dbReference>
<dbReference type="SMART" id="SM00409">
    <property type="entry name" value="IG"/>
    <property type="match status" value="2"/>
</dbReference>
<dbReference type="InterPro" id="IPR003599">
    <property type="entry name" value="Ig_sub"/>
</dbReference>
<dbReference type="Pfam" id="PF07686">
    <property type="entry name" value="V-set"/>
    <property type="match status" value="2"/>
</dbReference>
<sequence length="419" mass="45926">MLGAWCQDDGKLNCRSAKQGYQVCSRSSVEAVEGGSAMLPCTFSFPAHLQPSRVSVSWRSDMFRDSTVFQSIGGFVHESLRGRLSQKGDLGRRDVSIFIRDIRIDDFKVYVCQVMLFDDKVGYEVHVSDGIELKLGIRCKSQGELSCRSTRLGYQVCARTSVEAVEGGSAMLPCTFSYPAHLPPSSVSVSWRPDGLHEAITFQSADPFLRENVLGDDGRGRFSLAGNLSTHNASISIRDLRLDDFKAYVCQPVMYYVNKEIVFQVSDPIKLKLKEHTEIPATPKTTTTAATLSAAPSPAATAQCPLVSRAPIHSVAAAAVLGWAALLLVLVLAWRRCAVCAKRRRARDAQQDIGGDDNNCTTDLASYAEYEVECAKSEVEGVYSDCKEHCNIYDRLEEAQDSTFVTTAGGDERGVELGY</sequence>
<dbReference type="InterPro" id="IPR007110">
    <property type="entry name" value="Ig-like_dom"/>
</dbReference>